<dbReference type="Proteomes" id="UP001198983">
    <property type="component" value="Chromosome"/>
</dbReference>
<dbReference type="InterPro" id="IPR025303">
    <property type="entry name" value="PdaC"/>
</dbReference>
<dbReference type="Gene3D" id="3.30.565.40">
    <property type="entry name" value="Fervidobacterium nodosum Rt17-B1 like"/>
    <property type="match status" value="1"/>
</dbReference>
<dbReference type="EMBL" id="CP081135">
    <property type="protein sequence ID" value="UEL46112.1"/>
    <property type="molecule type" value="Genomic_DNA"/>
</dbReference>
<dbReference type="AlphaFoldDB" id="A0AAX2ZAQ2"/>
<evidence type="ECO:0000259" key="1">
    <source>
        <dbReference type="Pfam" id="PF11738"/>
    </source>
</evidence>
<protein>
    <submittedName>
        <fullName evidence="3">DUF3298 and DUF4163 domain-containing protein</fullName>
    </submittedName>
</protein>
<dbReference type="Pfam" id="PF13739">
    <property type="entry name" value="PdaC"/>
    <property type="match status" value="1"/>
</dbReference>
<reference evidence="3 4" key="1">
    <citation type="journal article" date="2023" name="Int. J. Syst. Evol. Microbiol.">
        <title>Terrisporobacter hibernicus sp. nov., isolated from bovine faeces in Northern Ireland.</title>
        <authorList>
            <person name="Mitchell M."/>
            <person name="Nguyen S.V."/>
            <person name="Connor M."/>
            <person name="Fairley D.J."/>
            <person name="Donoghue O."/>
            <person name="Marshall H."/>
            <person name="Koolman L."/>
            <person name="McMullan G."/>
            <person name="Schaffer K.E."/>
            <person name="McGrath J.W."/>
            <person name="Fanning S."/>
        </authorList>
    </citation>
    <scope>NUCLEOTIDE SEQUENCE [LARGE SCALE GENOMIC DNA]</scope>
    <source>
        <strain evidence="3 4">MCA3</strain>
    </source>
</reference>
<keyword evidence="4" id="KW-1185">Reference proteome</keyword>
<proteinExistence type="predicted"/>
<sequence length="168" mass="19961">MNFYEESLKEAQSFLEDFELDESNFVADASYEVKKNTINTISILIKYYKYSGGAHGYYEYVPYNIDLRNGNNLTLKDIFKKDIDYKEIIDKEVEKQIKELGKKEKDLDKVYDFYGIKENQKFYLKDDEIVIYFDLYDIAPYAAGIPEFPITIDHIKDKIKDEYLELVK</sequence>
<dbReference type="InterPro" id="IPR037126">
    <property type="entry name" value="PdaC/RsiV-like_sf"/>
</dbReference>
<dbReference type="InterPro" id="IPR021729">
    <property type="entry name" value="DUF3298"/>
</dbReference>
<dbReference type="Pfam" id="PF11738">
    <property type="entry name" value="DUF3298"/>
    <property type="match status" value="1"/>
</dbReference>
<gene>
    <name evidence="3" type="ORF">JW646_10635</name>
</gene>
<evidence type="ECO:0000313" key="3">
    <source>
        <dbReference type="EMBL" id="UEL46112.1"/>
    </source>
</evidence>
<evidence type="ECO:0000313" key="4">
    <source>
        <dbReference type="Proteomes" id="UP001198983"/>
    </source>
</evidence>
<evidence type="ECO:0000259" key="2">
    <source>
        <dbReference type="Pfam" id="PF13739"/>
    </source>
</evidence>
<feature type="domain" description="Deacetylase PdaC" evidence="2">
    <location>
        <begin position="2"/>
        <end position="57"/>
    </location>
</feature>
<dbReference type="Gene3D" id="3.90.640.20">
    <property type="entry name" value="Heat-shock cognate protein, ATPase"/>
    <property type="match status" value="1"/>
</dbReference>
<name>A0AAX2ZAQ2_9FIRM</name>
<organism evidence="3 4">
    <name type="scientific">Terrisporobacter hibernicus</name>
    <dbReference type="NCBI Taxonomy" id="2813371"/>
    <lineage>
        <taxon>Bacteria</taxon>
        <taxon>Bacillati</taxon>
        <taxon>Bacillota</taxon>
        <taxon>Clostridia</taxon>
        <taxon>Peptostreptococcales</taxon>
        <taxon>Peptostreptococcaceae</taxon>
        <taxon>Terrisporobacter</taxon>
    </lineage>
</organism>
<dbReference type="KEGG" id="tem:JW646_10635"/>
<feature type="domain" description="DUF3298" evidence="1">
    <location>
        <begin position="76"/>
        <end position="152"/>
    </location>
</feature>
<accession>A0AAX2ZAQ2</accession>